<organism evidence="9 10">
    <name type="scientific">Thielaviopsis punctulata</name>
    <dbReference type="NCBI Taxonomy" id="72032"/>
    <lineage>
        <taxon>Eukaryota</taxon>
        <taxon>Fungi</taxon>
        <taxon>Dikarya</taxon>
        <taxon>Ascomycota</taxon>
        <taxon>Pezizomycotina</taxon>
        <taxon>Sordariomycetes</taxon>
        <taxon>Hypocreomycetidae</taxon>
        <taxon>Microascales</taxon>
        <taxon>Ceratocystidaceae</taxon>
        <taxon>Thielaviopsis</taxon>
    </lineage>
</organism>
<reference evidence="9 10" key="1">
    <citation type="submission" date="2015-03" db="EMBL/GenBank/DDBJ databases">
        <authorList>
            <person name="Radwan O."/>
            <person name="Al-Naeli F.A."/>
            <person name="Rendon G.A."/>
            <person name="Fields C."/>
        </authorList>
    </citation>
    <scope>NUCLEOTIDE SEQUENCE [LARGE SCALE GENOMIC DNA]</scope>
    <source>
        <strain evidence="9">CR-DP1</strain>
    </source>
</reference>
<accession>A0A0F4ZH89</accession>
<evidence type="ECO:0000256" key="2">
    <source>
        <dbReference type="ARBA" id="ARBA00022448"/>
    </source>
</evidence>
<feature type="transmembrane region" description="Helical" evidence="8">
    <location>
        <begin position="35"/>
        <end position="59"/>
    </location>
</feature>
<feature type="transmembrane region" description="Helical" evidence="8">
    <location>
        <begin position="244"/>
        <end position="265"/>
    </location>
</feature>
<evidence type="ECO:0000256" key="4">
    <source>
        <dbReference type="ARBA" id="ARBA00022519"/>
    </source>
</evidence>
<keyword evidence="4" id="KW-0997">Cell inner membrane</keyword>
<feature type="transmembrane region" description="Helical" evidence="8">
    <location>
        <begin position="80"/>
        <end position="104"/>
    </location>
</feature>
<evidence type="ECO:0000256" key="6">
    <source>
        <dbReference type="ARBA" id="ARBA00022989"/>
    </source>
</evidence>
<comment type="caution">
    <text evidence="9">The sequence shown here is derived from an EMBL/GenBank/DDBJ whole genome shotgun (WGS) entry which is preliminary data.</text>
</comment>
<evidence type="ECO:0000256" key="1">
    <source>
        <dbReference type="ARBA" id="ARBA00004429"/>
    </source>
</evidence>
<comment type="subcellular location">
    <subcellularLocation>
        <location evidence="1">Cell inner membrane</location>
        <topology evidence="1">Multi-pass membrane protein</topology>
    </subcellularLocation>
</comment>
<proteinExistence type="predicted"/>
<dbReference type="PANTHER" id="PTHR30574">
    <property type="entry name" value="INNER MEMBRANE PROTEIN YEDE"/>
    <property type="match status" value="1"/>
</dbReference>
<keyword evidence="3" id="KW-1003">Cell membrane</keyword>
<keyword evidence="2" id="KW-0813">Transport</keyword>
<evidence type="ECO:0000256" key="8">
    <source>
        <dbReference type="SAM" id="Phobius"/>
    </source>
</evidence>
<dbReference type="OrthoDB" id="10254418at2759"/>
<feature type="transmembrane region" description="Helical" evidence="8">
    <location>
        <begin position="192"/>
        <end position="212"/>
    </location>
</feature>
<evidence type="ECO:0000256" key="7">
    <source>
        <dbReference type="ARBA" id="ARBA00023136"/>
    </source>
</evidence>
<keyword evidence="7 8" id="KW-0472">Membrane</keyword>
<dbReference type="GO" id="GO:0005886">
    <property type="term" value="C:plasma membrane"/>
    <property type="evidence" value="ECO:0007669"/>
    <property type="project" value="UniProtKB-SubCell"/>
</dbReference>
<keyword evidence="5 8" id="KW-0812">Transmembrane</keyword>
<feature type="transmembrane region" description="Helical" evidence="8">
    <location>
        <begin position="154"/>
        <end position="180"/>
    </location>
</feature>
<feature type="transmembrane region" description="Helical" evidence="8">
    <location>
        <begin position="309"/>
        <end position="333"/>
    </location>
</feature>
<dbReference type="Proteomes" id="UP000033483">
    <property type="component" value="Unassembled WGS sequence"/>
</dbReference>
<evidence type="ECO:0000313" key="10">
    <source>
        <dbReference type="Proteomes" id="UP000033483"/>
    </source>
</evidence>
<gene>
    <name evidence="9" type="ORF">TD95_005457</name>
</gene>
<evidence type="ECO:0000256" key="3">
    <source>
        <dbReference type="ARBA" id="ARBA00022475"/>
    </source>
</evidence>
<feature type="transmembrane region" description="Helical" evidence="8">
    <location>
        <begin position="277"/>
        <end position="297"/>
    </location>
</feature>
<protein>
    <submittedName>
        <fullName evidence="9">Uncharacterized protein</fullName>
    </submittedName>
</protein>
<evidence type="ECO:0000313" key="9">
    <source>
        <dbReference type="EMBL" id="KKA29892.1"/>
    </source>
</evidence>
<name>A0A0F4ZH89_9PEZI</name>
<sequence length="335" mass="33490">MATAFLAGTGFGAATVVSGVVQPQVIIGQFQFQDWHMLSTFLTATGSSAIVVAALDHIGYTRQTPRSPSPIGFFAYDGNFLGGAFLGTGMALTGSCPGTVFAQVGASAPLALYTLTGSLIGGVLFTGIMNPALTKLKQRLLPATPAPGSKKLTLAEVLGASPATGALGFAAATIGMAVSLSRIFPASPYAHGVSPILGGLLIGMSQLFSALLRKALLGVSGSFEEFGKTVVSVVSGGKRPLPVAYNNSIFAFGVVMGAMAVARMVPSLGGVVGSADVTPASALLGGTLMVIGARMAGGCTSGHGISGMSMLSLSSFVTIGTAFATAGLLWSVVFA</sequence>
<evidence type="ECO:0000256" key="5">
    <source>
        <dbReference type="ARBA" id="ARBA00022692"/>
    </source>
</evidence>
<keyword evidence="10" id="KW-1185">Reference proteome</keyword>
<dbReference type="AlphaFoldDB" id="A0A0F4ZH89"/>
<keyword evidence="6 8" id="KW-1133">Transmembrane helix</keyword>
<dbReference type="InterPro" id="IPR007272">
    <property type="entry name" value="Sulf_transp_TsuA/YedE"/>
</dbReference>
<dbReference type="Pfam" id="PF04143">
    <property type="entry name" value="Sulf_transp"/>
    <property type="match status" value="1"/>
</dbReference>
<dbReference type="EMBL" id="LAEV01000651">
    <property type="protein sequence ID" value="KKA29892.1"/>
    <property type="molecule type" value="Genomic_DNA"/>
</dbReference>
<dbReference type="PANTHER" id="PTHR30574:SF1">
    <property type="entry name" value="SULPHUR TRANSPORT DOMAIN-CONTAINING PROTEIN"/>
    <property type="match status" value="1"/>
</dbReference>
<feature type="transmembrane region" description="Helical" evidence="8">
    <location>
        <begin position="110"/>
        <end position="133"/>
    </location>
</feature>